<evidence type="ECO:0000256" key="4">
    <source>
        <dbReference type="ARBA" id="ARBA00023136"/>
    </source>
</evidence>
<dbReference type="Pfam" id="PF01124">
    <property type="entry name" value="MAPEG"/>
    <property type="match status" value="1"/>
</dbReference>
<dbReference type="GeneID" id="89969185"/>
<dbReference type="EMBL" id="JAVRRD010000001">
    <property type="protein sequence ID" value="KAK5065127.1"/>
    <property type="molecule type" value="Genomic_DNA"/>
</dbReference>
<organism evidence="6 7">
    <name type="scientific">Exophiala bonariae</name>
    <dbReference type="NCBI Taxonomy" id="1690606"/>
    <lineage>
        <taxon>Eukaryota</taxon>
        <taxon>Fungi</taxon>
        <taxon>Dikarya</taxon>
        <taxon>Ascomycota</taxon>
        <taxon>Pezizomycotina</taxon>
        <taxon>Eurotiomycetes</taxon>
        <taxon>Chaetothyriomycetidae</taxon>
        <taxon>Chaetothyriales</taxon>
        <taxon>Herpotrichiellaceae</taxon>
        <taxon>Exophiala</taxon>
    </lineage>
</organism>
<keyword evidence="4 5" id="KW-0472">Membrane</keyword>
<dbReference type="InterPro" id="IPR023352">
    <property type="entry name" value="MAPEG-like_dom_sf"/>
</dbReference>
<gene>
    <name evidence="6" type="ORF">LTR84_000963</name>
</gene>
<keyword evidence="2 5" id="KW-0812">Transmembrane</keyword>
<proteinExistence type="predicted"/>
<dbReference type="PANTHER" id="PTHR35371:SF2">
    <property type="entry name" value="MAPEG FAMILY PROTEIN"/>
    <property type="match status" value="1"/>
</dbReference>
<dbReference type="AlphaFoldDB" id="A0AAV9NSC8"/>
<evidence type="ECO:0000313" key="7">
    <source>
        <dbReference type="Proteomes" id="UP001358417"/>
    </source>
</evidence>
<comment type="caution">
    <text evidence="6">The sequence shown here is derived from an EMBL/GenBank/DDBJ whole genome shotgun (WGS) entry which is preliminary data.</text>
</comment>
<dbReference type="Proteomes" id="UP001358417">
    <property type="component" value="Unassembled WGS sequence"/>
</dbReference>
<evidence type="ECO:0000313" key="6">
    <source>
        <dbReference type="EMBL" id="KAK5065127.1"/>
    </source>
</evidence>
<evidence type="ECO:0000256" key="3">
    <source>
        <dbReference type="ARBA" id="ARBA00022989"/>
    </source>
</evidence>
<sequence>MSSSTSLSLGMGPLGLFSASPTHRFAAPAAFLGWGWLYAYCVLASRTWKQWYGIDHNGSPRQDLTKYADVAVREGKITRAQVDQLRRVEAASANATEGYTLFVASVLFALVTDVPRSSLINACTTYTVARLVYGAVYVFVEDDFWSQARGISWWTGNISCLFLLWKGAQSV</sequence>
<dbReference type="GO" id="GO:0016020">
    <property type="term" value="C:membrane"/>
    <property type="evidence" value="ECO:0007669"/>
    <property type="project" value="UniProtKB-SubCell"/>
</dbReference>
<accession>A0AAV9NSC8</accession>
<name>A0AAV9NSC8_9EURO</name>
<dbReference type="SUPFAM" id="SSF161084">
    <property type="entry name" value="MAPEG domain-like"/>
    <property type="match status" value="1"/>
</dbReference>
<evidence type="ECO:0000256" key="5">
    <source>
        <dbReference type="SAM" id="Phobius"/>
    </source>
</evidence>
<reference evidence="6 7" key="1">
    <citation type="submission" date="2023-08" db="EMBL/GenBank/DDBJ databases">
        <title>Black Yeasts Isolated from many extreme environments.</title>
        <authorList>
            <person name="Coleine C."/>
            <person name="Stajich J.E."/>
            <person name="Selbmann L."/>
        </authorList>
    </citation>
    <scope>NUCLEOTIDE SEQUENCE [LARGE SCALE GENOMIC DNA]</scope>
    <source>
        <strain evidence="6 7">CCFEE 5792</strain>
    </source>
</reference>
<dbReference type="Gene3D" id="1.20.120.550">
    <property type="entry name" value="Membrane associated eicosanoid/glutathione metabolism-like domain"/>
    <property type="match status" value="1"/>
</dbReference>
<keyword evidence="3 5" id="KW-1133">Transmembrane helix</keyword>
<keyword evidence="7" id="KW-1185">Reference proteome</keyword>
<dbReference type="InterPro" id="IPR001129">
    <property type="entry name" value="Membr-assoc_MAPEG"/>
</dbReference>
<comment type="subcellular location">
    <subcellularLocation>
        <location evidence="1">Membrane</location>
    </subcellularLocation>
</comment>
<evidence type="ECO:0000256" key="2">
    <source>
        <dbReference type="ARBA" id="ARBA00022692"/>
    </source>
</evidence>
<evidence type="ECO:0000256" key="1">
    <source>
        <dbReference type="ARBA" id="ARBA00004370"/>
    </source>
</evidence>
<dbReference type="PANTHER" id="PTHR35371">
    <property type="entry name" value="INNER MEMBRANE PROTEIN"/>
    <property type="match status" value="1"/>
</dbReference>
<dbReference type="RefSeq" id="XP_064712451.1">
    <property type="nucleotide sequence ID" value="XM_064844591.1"/>
</dbReference>
<feature type="transmembrane region" description="Helical" evidence="5">
    <location>
        <begin position="25"/>
        <end position="43"/>
    </location>
</feature>
<protein>
    <submittedName>
        <fullName evidence="6">Uncharacterized protein</fullName>
    </submittedName>
</protein>